<reference evidence="1" key="1">
    <citation type="submission" date="2018-05" db="EMBL/GenBank/DDBJ databases">
        <authorList>
            <person name="Lanie J.A."/>
            <person name="Ng W.-L."/>
            <person name="Kazmierczak K.M."/>
            <person name="Andrzejewski T.M."/>
            <person name="Davidsen T.M."/>
            <person name="Wayne K.J."/>
            <person name="Tettelin H."/>
            <person name="Glass J.I."/>
            <person name="Rusch D."/>
            <person name="Podicherti R."/>
            <person name="Tsui H.-C.T."/>
            <person name="Winkler M.E."/>
        </authorList>
    </citation>
    <scope>NUCLEOTIDE SEQUENCE</scope>
</reference>
<accession>A0A383AGV3</accession>
<dbReference type="AlphaFoldDB" id="A0A383AGV3"/>
<organism evidence="1">
    <name type="scientific">marine metagenome</name>
    <dbReference type="NCBI Taxonomy" id="408172"/>
    <lineage>
        <taxon>unclassified sequences</taxon>
        <taxon>metagenomes</taxon>
        <taxon>ecological metagenomes</taxon>
    </lineage>
</organism>
<evidence type="ECO:0000313" key="1">
    <source>
        <dbReference type="EMBL" id="SVE06395.1"/>
    </source>
</evidence>
<protein>
    <submittedName>
        <fullName evidence="1">Uncharacterized protein</fullName>
    </submittedName>
</protein>
<dbReference type="EMBL" id="UINC01191651">
    <property type="protein sequence ID" value="SVE06395.1"/>
    <property type="molecule type" value="Genomic_DNA"/>
</dbReference>
<gene>
    <name evidence="1" type="ORF">METZ01_LOCUS459249</name>
</gene>
<proteinExistence type="predicted"/>
<name>A0A383AGV3_9ZZZZ</name>
<sequence>MAPFRTTRKDRLTLSIILLVATLLVLAAQFIGNWGNDFDDRDLGRDTGFNYSST</sequence>